<dbReference type="InterPro" id="IPR051865">
    <property type="entry name" value="WD-repeat_CDT2_adapter"/>
</dbReference>
<reference evidence="8 9" key="1">
    <citation type="journal article" date="2010" name="Proc. Natl. Acad. Sci. U.S.A.">
        <title>Insights into evolution of multicellular fungi from the assembled chromosomes of the mushroom Coprinopsis cinerea (Coprinus cinereus).</title>
        <authorList>
            <person name="Stajich J.E."/>
            <person name="Wilke S.K."/>
            <person name="Ahren D."/>
            <person name="Au C.H."/>
            <person name="Birren B.W."/>
            <person name="Borodovsky M."/>
            <person name="Burns C."/>
            <person name="Canback B."/>
            <person name="Casselton L.A."/>
            <person name="Cheng C.K."/>
            <person name="Deng J."/>
            <person name="Dietrich F.S."/>
            <person name="Fargo D.C."/>
            <person name="Farman M.L."/>
            <person name="Gathman A.C."/>
            <person name="Goldberg J."/>
            <person name="Guigo R."/>
            <person name="Hoegger P.J."/>
            <person name="Hooker J.B."/>
            <person name="Huggins A."/>
            <person name="James T.Y."/>
            <person name="Kamada T."/>
            <person name="Kilaru S."/>
            <person name="Kodira C."/>
            <person name="Kues U."/>
            <person name="Kupfer D."/>
            <person name="Kwan H.S."/>
            <person name="Lomsadze A."/>
            <person name="Li W."/>
            <person name="Lilly W.W."/>
            <person name="Ma L.J."/>
            <person name="Mackey A.J."/>
            <person name="Manning G."/>
            <person name="Martin F."/>
            <person name="Muraguchi H."/>
            <person name="Natvig D.O."/>
            <person name="Palmerini H."/>
            <person name="Ramesh M.A."/>
            <person name="Rehmeyer C.J."/>
            <person name="Roe B.A."/>
            <person name="Shenoy N."/>
            <person name="Stanke M."/>
            <person name="Ter-Hovhannisyan V."/>
            <person name="Tunlid A."/>
            <person name="Velagapudi R."/>
            <person name="Vision T.J."/>
            <person name="Zeng Q."/>
            <person name="Zolan M.E."/>
            <person name="Pukkila P.J."/>
        </authorList>
    </citation>
    <scope>NUCLEOTIDE SEQUENCE [LARGE SCALE GENOMIC DNA]</scope>
    <source>
        <strain evidence="9">Okayama-7 / 130 / ATCC MYA-4618 / FGSC 9003</strain>
    </source>
</reference>
<feature type="compositionally biased region" description="Low complexity" evidence="7">
    <location>
        <begin position="1"/>
        <end position="12"/>
    </location>
</feature>
<evidence type="ECO:0000256" key="3">
    <source>
        <dbReference type="ARBA" id="ARBA00022737"/>
    </source>
</evidence>
<dbReference type="GO" id="GO:0043161">
    <property type="term" value="P:proteasome-mediated ubiquitin-dependent protein catabolic process"/>
    <property type="evidence" value="ECO:0007669"/>
    <property type="project" value="TreeGrafter"/>
</dbReference>
<dbReference type="PROSITE" id="PS50294">
    <property type="entry name" value="WD_REPEATS_REGION"/>
    <property type="match status" value="1"/>
</dbReference>
<dbReference type="PRINTS" id="PR00320">
    <property type="entry name" value="GPROTEINBRPT"/>
</dbReference>
<evidence type="ECO:0000256" key="5">
    <source>
        <dbReference type="ARBA" id="ARBA00038344"/>
    </source>
</evidence>
<feature type="region of interest" description="Disordered" evidence="7">
    <location>
        <begin position="1"/>
        <end position="86"/>
    </location>
</feature>
<protein>
    <submittedName>
        <fullName evidence="8">Cell division cycle protein cdt2</fullName>
    </submittedName>
</protein>
<dbReference type="Gene3D" id="2.130.10.10">
    <property type="entry name" value="YVTN repeat-like/Quinoprotein amine dehydrogenase"/>
    <property type="match status" value="2"/>
</dbReference>
<dbReference type="RefSeq" id="XP_001836918.2">
    <property type="nucleotide sequence ID" value="XM_001836866.2"/>
</dbReference>
<keyword evidence="9" id="KW-1185">Reference proteome</keyword>
<accession>A8NWK7</accession>
<dbReference type="STRING" id="240176.A8NWK7"/>
<dbReference type="FunCoup" id="A8NWK7">
    <property type="interactions" value="209"/>
</dbReference>
<keyword evidence="3" id="KW-0677">Repeat</keyword>
<keyword evidence="4" id="KW-0833">Ubl conjugation pathway</keyword>
<dbReference type="PANTHER" id="PTHR22852">
    <property type="entry name" value="LETHAL 2 DENTICLELESS PROTEIN RETINOIC ACID-REGULATED NUCLEAR MATRIX-ASSOCIATED PROTEIN"/>
    <property type="match status" value="1"/>
</dbReference>
<dbReference type="AlphaFoldDB" id="A8NWK7"/>
<name>A8NWK7_COPC7</name>
<feature type="repeat" description="WD" evidence="6">
    <location>
        <begin position="476"/>
        <end position="505"/>
    </location>
</feature>
<dbReference type="InterPro" id="IPR015943">
    <property type="entry name" value="WD40/YVTN_repeat-like_dom_sf"/>
</dbReference>
<evidence type="ECO:0000256" key="2">
    <source>
        <dbReference type="ARBA" id="ARBA00022574"/>
    </source>
</evidence>
<dbReference type="GO" id="GO:0005634">
    <property type="term" value="C:nucleus"/>
    <property type="evidence" value="ECO:0007669"/>
    <property type="project" value="TreeGrafter"/>
</dbReference>
<dbReference type="GO" id="GO:0030674">
    <property type="term" value="F:protein-macromolecule adaptor activity"/>
    <property type="evidence" value="ECO:0007669"/>
    <property type="project" value="TreeGrafter"/>
</dbReference>
<dbReference type="PANTHER" id="PTHR22852:SF0">
    <property type="entry name" value="DENTICLELESS PROTEIN HOMOLOG"/>
    <property type="match status" value="1"/>
</dbReference>
<keyword evidence="2 6" id="KW-0853">WD repeat</keyword>
<dbReference type="PROSITE" id="PS00678">
    <property type="entry name" value="WD_REPEATS_1"/>
    <property type="match status" value="1"/>
</dbReference>
<feature type="compositionally biased region" description="Acidic residues" evidence="7">
    <location>
        <begin position="68"/>
        <end position="86"/>
    </location>
</feature>
<dbReference type="OMA" id="DSRVHTY"/>
<proteinExistence type="inferred from homology"/>
<dbReference type="KEGG" id="cci:CC1G_00054"/>
<evidence type="ECO:0000256" key="6">
    <source>
        <dbReference type="PROSITE-ProRule" id="PRU00221"/>
    </source>
</evidence>
<dbReference type="PROSITE" id="PS50082">
    <property type="entry name" value="WD_REPEATS_2"/>
    <property type="match status" value="3"/>
</dbReference>
<dbReference type="GeneID" id="6013472"/>
<comment type="pathway">
    <text evidence="1">Protein modification; protein ubiquitination.</text>
</comment>
<dbReference type="VEuPathDB" id="FungiDB:CC1G_00054"/>
<evidence type="ECO:0000256" key="4">
    <source>
        <dbReference type="ARBA" id="ARBA00022786"/>
    </source>
</evidence>
<dbReference type="Pfam" id="PF00400">
    <property type="entry name" value="WD40"/>
    <property type="match status" value="4"/>
</dbReference>
<dbReference type="OrthoDB" id="2096344at2759"/>
<feature type="repeat" description="WD" evidence="6">
    <location>
        <begin position="238"/>
        <end position="280"/>
    </location>
</feature>
<sequence length="531" mass="58314">MLPSPSSSPQQPLENRTNLPPKGLKVQTSLKSFLLTPPDEKKPKRQALLTSFGPNKRIKLELSSNSLDSEDASSSDSDYEDSDDDVEMAVQRPQHPFQQQSRLLNRPGGHVNVEKLRPSTNPILRSFVSSHKADVFKCTSTNPDRYLTPPYACAYSNRSKHGTESLLAVADEEGTVTILNTTKRRDWDDAPPTKKLHSHQNGVFQVKWSEDDETVATCSGDQSIRITNIETSAITHVLRGQTSTVKVVSWDPAHRHLLASGSRDGTINVWDLRMGETYGEDGLQVVKPCQSIQRAHLAKQGRKAPKKKSLPVPGITSILYPEGHTYGIVSSATSDGVLKYWDLRFLTDRTPSKRGRGKGRGKPKAPAELFSTELDPTTLHGSRRPRGILSITTGRGPTAGLVFALGADSRIHTYSLPTLQPYTNASRLHNNSSSFYVTLSVSPCGRWLASGGADGKASLFDVANSPFGVPAPAVELKAQEGEVGAVDWSHDALATCADEGTVRIWRPDIDVYRQCLEDPEESRWNWAWSSS</sequence>
<dbReference type="SUPFAM" id="SSF50978">
    <property type="entry name" value="WD40 repeat-like"/>
    <property type="match status" value="1"/>
</dbReference>
<dbReference type="GO" id="GO:0051301">
    <property type="term" value="P:cell division"/>
    <property type="evidence" value="ECO:0007669"/>
    <property type="project" value="UniProtKB-KW"/>
</dbReference>
<dbReference type="InParanoid" id="A8NWK7"/>
<dbReference type="InterPro" id="IPR020472">
    <property type="entry name" value="WD40_PAC1"/>
</dbReference>
<gene>
    <name evidence="8" type="ORF">CC1G_00054</name>
</gene>
<evidence type="ECO:0000313" key="8">
    <source>
        <dbReference type="EMBL" id="EAU84535.2"/>
    </source>
</evidence>
<keyword evidence="8" id="KW-0132">Cell division</keyword>
<evidence type="ECO:0000256" key="1">
    <source>
        <dbReference type="ARBA" id="ARBA00004906"/>
    </source>
</evidence>
<dbReference type="InterPro" id="IPR019775">
    <property type="entry name" value="WD40_repeat_CS"/>
</dbReference>
<evidence type="ECO:0000256" key="7">
    <source>
        <dbReference type="SAM" id="MobiDB-lite"/>
    </source>
</evidence>
<keyword evidence="8" id="KW-0131">Cell cycle</keyword>
<evidence type="ECO:0000313" key="9">
    <source>
        <dbReference type="Proteomes" id="UP000001861"/>
    </source>
</evidence>
<dbReference type="HOGENOM" id="CLU_038595_0_0_1"/>
<dbReference type="Proteomes" id="UP000001861">
    <property type="component" value="Unassembled WGS sequence"/>
</dbReference>
<feature type="repeat" description="WD" evidence="6">
    <location>
        <begin position="196"/>
        <end position="237"/>
    </location>
</feature>
<comment type="similarity">
    <text evidence="5">Belongs to the WD repeat cdt2 family.</text>
</comment>
<comment type="caution">
    <text evidence="8">The sequence shown here is derived from an EMBL/GenBank/DDBJ whole genome shotgun (WGS) entry which is preliminary data.</text>
</comment>
<dbReference type="eggNOG" id="KOG0321">
    <property type="taxonomic scope" value="Eukaryota"/>
</dbReference>
<dbReference type="SMART" id="SM00320">
    <property type="entry name" value="WD40"/>
    <property type="match status" value="5"/>
</dbReference>
<dbReference type="EMBL" id="AACS02000005">
    <property type="protein sequence ID" value="EAU84535.2"/>
    <property type="molecule type" value="Genomic_DNA"/>
</dbReference>
<organism evidence="8 9">
    <name type="scientific">Coprinopsis cinerea (strain Okayama-7 / 130 / ATCC MYA-4618 / FGSC 9003)</name>
    <name type="common">Inky cap fungus</name>
    <name type="synonym">Hormographiella aspergillata</name>
    <dbReference type="NCBI Taxonomy" id="240176"/>
    <lineage>
        <taxon>Eukaryota</taxon>
        <taxon>Fungi</taxon>
        <taxon>Dikarya</taxon>
        <taxon>Basidiomycota</taxon>
        <taxon>Agaricomycotina</taxon>
        <taxon>Agaricomycetes</taxon>
        <taxon>Agaricomycetidae</taxon>
        <taxon>Agaricales</taxon>
        <taxon>Agaricineae</taxon>
        <taxon>Psathyrellaceae</taxon>
        <taxon>Coprinopsis</taxon>
    </lineage>
</organism>
<dbReference type="InterPro" id="IPR036322">
    <property type="entry name" value="WD40_repeat_dom_sf"/>
</dbReference>
<dbReference type="InterPro" id="IPR001680">
    <property type="entry name" value="WD40_rpt"/>
</dbReference>